<name>A0ACB5SUF2_AMBMO</name>
<gene>
    <name evidence="1" type="ORF">Amon02_000128900</name>
</gene>
<proteinExistence type="predicted"/>
<accession>A0ACB5SUF2</accession>
<reference evidence="1" key="1">
    <citation type="submission" date="2023-04" db="EMBL/GenBank/DDBJ databases">
        <title>Ambrosiozyma monospora NBRC 10751.</title>
        <authorList>
            <person name="Ichikawa N."/>
            <person name="Sato H."/>
            <person name="Tonouchi N."/>
        </authorList>
    </citation>
    <scope>NUCLEOTIDE SEQUENCE</scope>
    <source>
        <strain evidence="1">NBRC 10751</strain>
    </source>
</reference>
<evidence type="ECO:0000313" key="1">
    <source>
        <dbReference type="EMBL" id="GME73170.1"/>
    </source>
</evidence>
<keyword evidence="2" id="KW-1185">Reference proteome</keyword>
<evidence type="ECO:0000313" key="2">
    <source>
        <dbReference type="Proteomes" id="UP001165064"/>
    </source>
</evidence>
<dbReference type="EMBL" id="BSXS01000611">
    <property type="protein sequence ID" value="GME73170.1"/>
    <property type="molecule type" value="Genomic_DNA"/>
</dbReference>
<sequence>MLPITAASGIIREHEFVQQEWDKIISKVVDSVDSGWLSILRINQALIDPSSSYAFYSDPNWDFTKLDNGQSRTWGLAFSAGVLNAS</sequence>
<comment type="caution">
    <text evidence="1">The sequence shown here is derived from an EMBL/GenBank/DDBJ whole genome shotgun (WGS) entry which is preliminary data.</text>
</comment>
<protein>
    <submittedName>
        <fullName evidence="1">Unnamed protein product</fullName>
    </submittedName>
</protein>
<organism evidence="1 2">
    <name type="scientific">Ambrosiozyma monospora</name>
    <name type="common">Yeast</name>
    <name type="synonym">Endomycopsis monosporus</name>
    <dbReference type="NCBI Taxonomy" id="43982"/>
    <lineage>
        <taxon>Eukaryota</taxon>
        <taxon>Fungi</taxon>
        <taxon>Dikarya</taxon>
        <taxon>Ascomycota</taxon>
        <taxon>Saccharomycotina</taxon>
        <taxon>Pichiomycetes</taxon>
        <taxon>Pichiales</taxon>
        <taxon>Pichiaceae</taxon>
        <taxon>Ambrosiozyma</taxon>
    </lineage>
</organism>
<dbReference type="Proteomes" id="UP001165064">
    <property type="component" value="Unassembled WGS sequence"/>
</dbReference>